<dbReference type="Proteomes" id="UP001141992">
    <property type="component" value="Unassembled WGS sequence"/>
</dbReference>
<dbReference type="AlphaFoldDB" id="A0A9X3R7N4"/>
<dbReference type="EMBL" id="JAPZVI010000037">
    <property type="protein sequence ID" value="MCZ8405333.1"/>
    <property type="molecule type" value="Genomic_DNA"/>
</dbReference>
<protein>
    <submittedName>
        <fullName evidence="1">Uncharacterized protein</fullName>
    </submittedName>
</protein>
<gene>
    <name evidence="1" type="ORF">O9570_28045</name>
</gene>
<proteinExistence type="predicted"/>
<evidence type="ECO:0000313" key="1">
    <source>
        <dbReference type="EMBL" id="MCZ8405333.1"/>
    </source>
</evidence>
<evidence type="ECO:0000313" key="2">
    <source>
        <dbReference type="Proteomes" id="UP001141992"/>
    </source>
</evidence>
<name>A0A9X3R7N4_ALCXX</name>
<sequence length="57" mass="6185">MESPIIEPLLDDMAALHEASAISQETLQEFAALLTLSGPVDSRITDTRISEQRASQS</sequence>
<dbReference type="RefSeq" id="WP_006473282.1">
    <property type="nucleotide sequence ID" value="NZ_CYTI01000016.1"/>
</dbReference>
<accession>A0A9X3R7N4</accession>
<organism evidence="1 2">
    <name type="scientific">Alcaligenes xylosoxydans xylosoxydans</name>
    <name type="common">Achromobacter xylosoxidans</name>
    <dbReference type="NCBI Taxonomy" id="85698"/>
    <lineage>
        <taxon>Bacteria</taxon>
        <taxon>Pseudomonadati</taxon>
        <taxon>Pseudomonadota</taxon>
        <taxon>Betaproteobacteria</taxon>
        <taxon>Burkholderiales</taxon>
        <taxon>Alcaligenaceae</taxon>
        <taxon>Achromobacter</taxon>
    </lineage>
</organism>
<reference evidence="1" key="1">
    <citation type="submission" date="2022-12" db="EMBL/GenBank/DDBJ databases">
        <authorList>
            <person name="Voronina O.L."/>
            <person name="Kunda M.S."/>
            <person name="Ryzhova N."/>
            <person name="Aksenova E.I."/>
        </authorList>
    </citation>
    <scope>NUCLEOTIDE SEQUENCE</scope>
    <source>
        <strain evidence="1">SCCH136:Ach223948</strain>
    </source>
</reference>
<comment type="caution">
    <text evidence="1">The sequence shown here is derived from an EMBL/GenBank/DDBJ whole genome shotgun (WGS) entry which is preliminary data.</text>
</comment>